<name>A0AA36IWS8_9DINO</name>
<dbReference type="AlphaFoldDB" id="A0AA36IWS8"/>
<evidence type="ECO:0000313" key="6">
    <source>
        <dbReference type="Proteomes" id="UP001178507"/>
    </source>
</evidence>
<dbReference type="InterPro" id="IPR012677">
    <property type="entry name" value="Nucleotide-bd_a/b_plait_sf"/>
</dbReference>
<keyword evidence="6" id="KW-1185">Reference proteome</keyword>
<evidence type="ECO:0000256" key="1">
    <source>
        <dbReference type="PROSITE-ProRule" id="PRU00176"/>
    </source>
</evidence>
<dbReference type="Gene3D" id="3.30.70.330">
    <property type="match status" value="1"/>
</dbReference>
<dbReference type="InterPro" id="IPR000504">
    <property type="entry name" value="RRM_dom"/>
</dbReference>
<reference evidence="5" key="1">
    <citation type="submission" date="2023-08" db="EMBL/GenBank/DDBJ databases">
        <authorList>
            <person name="Chen Y."/>
            <person name="Shah S."/>
            <person name="Dougan E. K."/>
            <person name="Thang M."/>
            <person name="Chan C."/>
        </authorList>
    </citation>
    <scope>NUCLEOTIDE SEQUENCE</scope>
</reference>
<feature type="region of interest" description="Disordered" evidence="3">
    <location>
        <begin position="603"/>
        <end position="636"/>
    </location>
</feature>
<evidence type="ECO:0000259" key="4">
    <source>
        <dbReference type="PROSITE" id="PS50102"/>
    </source>
</evidence>
<accession>A0AA36IWS8</accession>
<feature type="compositionally biased region" description="Polar residues" evidence="3">
    <location>
        <begin position="294"/>
        <end position="307"/>
    </location>
</feature>
<keyword evidence="2" id="KW-0175">Coiled coil</keyword>
<feature type="region of interest" description="Disordered" evidence="3">
    <location>
        <begin position="265"/>
        <end position="307"/>
    </location>
</feature>
<organism evidence="5 6">
    <name type="scientific">Effrenium voratum</name>
    <dbReference type="NCBI Taxonomy" id="2562239"/>
    <lineage>
        <taxon>Eukaryota</taxon>
        <taxon>Sar</taxon>
        <taxon>Alveolata</taxon>
        <taxon>Dinophyceae</taxon>
        <taxon>Suessiales</taxon>
        <taxon>Symbiodiniaceae</taxon>
        <taxon>Effrenium</taxon>
    </lineage>
</organism>
<dbReference type="InterPro" id="IPR035979">
    <property type="entry name" value="RBD_domain_sf"/>
</dbReference>
<sequence length="636" mass="70914">MVRCPIPVQTACSGVELHSKNLGEKIVPAITVSLSIDIPVEELIEALTSFQQGHPPQPNELPSTFMEKPRKALSSQEKPRKEMHMQVGPPPGLTAQWETLAPNMRIFNRVKVSNLVKRLKSQDVQSIFERHVGPVAHCSLVEDSASITFLNSEHASTAVEKYDGGVLEVSTDKSLSGSDAILLFPKDGSFRRTVEDRLGPLTQCHLRRGEGWMTLFRGAITKQLKREEALNQIDFKGTVITVALDTSGSGEERRPKPVMAKRHLAGMRPGSSAGVKFDEDDSPGGLGQLAPVRPNTSQSPRTKSATSNAWHDVMEMCRKAFTSKMHSVGNEILQDVRGEVQRAVGTLREEIGTMLEAREHTANQQLESLLDQIKHLRQTTEESVMNIQLDLSPVLQEIQRLDGQHSEARQRHEQQLEKMLQHLSQASARAEMDEEKLQRLQERQDHTEGLLCSVQTGQEMLAVSLERAAEEVQKSRAKSHEDHADMMLFSSHASQRIHERLQEPVHVDFGEVLRELRKNQLATTSDTRTMLGEIGKIQQALHLDFIQMAEYVREESQKRPSVVAVEAVEVDPPELEVEPISKELHVSGAKSLGVVDFLDKEPPKLDRIASTPAPPEKDGTRSVPNEVVSYKRGPMP</sequence>
<evidence type="ECO:0000256" key="3">
    <source>
        <dbReference type="SAM" id="MobiDB-lite"/>
    </source>
</evidence>
<feature type="region of interest" description="Disordered" evidence="3">
    <location>
        <begin position="51"/>
        <end position="91"/>
    </location>
</feature>
<dbReference type="PROSITE" id="PS50102">
    <property type="entry name" value="RRM"/>
    <property type="match status" value="1"/>
</dbReference>
<dbReference type="GO" id="GO:0003723">
    <property type="term" value="F:RNA binding"/>
    <property type="evidence" value="ECO:0007669"/>
    <property type="project" value="UniProtKB-UniRule"/>
</dbReference>
<gene>
    <name evidence="5" type="ORF">EVOR1521_LOCUS19601</name>
</gene>
<dbReference type="SUPFAM" id="SSF54928">
    <property type="entry name" value="RNA-binding domain, RBD"/>
    <property type="match status" value="1"/>
</dbReference>
<evidence type="ECO:0000313" key="5">
    <source>
        <dbReference type="EMBL" id="CAJ1395081.1"/>
    </source>
</evidence>
<evidence type="ECO:0000256" key="2">
    <source>
        <dbReference type="SAM" id="Coils"/>
    </source>
</evidence>
<dbReference type="EMBL" id="CAUJNA010003046">
    <property type="protein sequence ID" value="CAJ1395081.1"/>
    <property type="molecule type" value="Genomic_DNA"/>
</dbReference>
<keyword evidence="1" id="KW-0694">RNA-binding</keyword>
<proteinExistence type="predicted"/>
<dbReference type="Proteomes" id="UP001178507">
    <property type="component" value="Unassembled WGS sequence"/>
</dbReference>
<protein>
    <recommendedName>
        <fullName evidence="4">RRM domain-containing protein</fullName>
    </recommendedName>
</protein>
<feature type="domain" description="RRM" evidence="4">
    <location>
        <begin position="108"/>
        <end position="174"/>
    </location>
</feature>
<feature type="coiled-coil region" evidence="2">
    <location>
        <begin position="359"/>
        <end position="443"/>
    </location>
</feature>
<comment type="caution">
    <text evidence="5">The sequence shown here is derived from an EMBL/GenBank/DDBJ whole genome shotgun (WGS) entry which is preliminary data.</text>
</comment>